<dbReference type="InterPro" id="IPR001138">
    <property type="entry name" value="Zn2Cys6_DnaBD"/>
</dbReference>
<dbReference type="PANTHER" id="PTHR47784">
    <property type="entry name" value="STEROL UPTAKE CONTROL PROTEIN 2"/>
    <property type="match status" value="1"/>
</dbReference>
<sequence length="485" mass="55913">MPSKNVVKRGLSRKGCLSCKKLKIKCDEARPICEYCSHTGRRCLYPDVFEAFKEGQGPVAEEVREIYSSPESMASAESTPFEDDAFSDSRQFTFQVLLGSAASHLQISRFELRVLRFFNDICLPHFTYNVNKRQVRVWSDVVPSYFIDCPSIKSAILATGCLSMMPFLGVQKVIDDNMSEEALSQRLEETCGSYEIQQMFADDYLFDEDSKDINLFTKASTLLSESINATNTSMASLQSPDLTSQEKLPHLVSATIGNSLLFGFLGLQPWKLAPLVHFPEENEAPKTDLLNVAVGLRMVVVQNLPSLLSSDIAELYHNDELMLIPRRKIKIVEDLKAQLDDYLQGAGFGFFDIDSDTSRMINVFRDSLVSLEKVCALAVKFNYPVMLFRWLLIIDTDFVTYVRSKNRYALRLLYVYACLCVHYKFWLFESSVWRDHVMWYRSKYGPLCEFDERLYHYVVTRRKYVLNDNYRSIKDFDVWSSEFDY</sequence>
<dbReference type="EMBL" id="PKFO01000010">
    <property type="protein sequence ID" value="PVH23204.1"/>
    <property type="molecule type" value="Genomic_DNA"/>
</dbReference>
<dbReference type="GeneID" id="37008264"/>
<proteinExistence type="predicted"/>
<dbReference type="SMART" id="SM00066">
    <property type="entry name" value="GAL4"/>
    <property type="match status" value="1"/>
</dbReference>
<keyword evidence="3" id="KW-1185">Reference proteome</keyword>
<dbReference type="InterPro" id="IPR053157">
    <property type="entry name" value="Sterol_Uptake_Regulator"/>
</dbReference>
<dbReference type="PANTHER" id="PTHR47784:SF5">
    <property type="entry name" value="STEROL UPTAKE CONTROL PROTEIN 2"/>
    <property type="match status" value="1"/>
</dbReference>
<accession>A0A2V1AZF7</accession>
<dbReference type="GO" id="GO:0008270">
    <property type="term" value="F:zinc ion binding"/>
    <property type="evidence" value="ECO:0007669"/>
    <property type="project" value="InterPro"/>
</dbReference>
<dbReference type="Proteomes" id="UP000244309">
    <property type="component" value="Unassembled WGS sequence"/>
</dbReference>
<evidence type="ECO:0000313" key="2">
    <source>
        <dbReference type="EMBL" id="PVH23204.1"/>
    </source>
</evidence>
<dbReference type="SUPFAM" id="SSF57701">
    <property type="entry name" value="Zn2/Cys6 DNA-binding domain"/>
    <property type="match status" value="1"/>
</dbReference>
<organism evidence="2 3">
    <name type="scientific">Candidozyma haemuli</name>
    <dbReference type="NCBI Taxonomy" id="45357"/>
    <lineage>
        <taxon>Eukaryota</taxon>
        <taxon>Fungi</taxon>
        <taxon>Dikarya</taxon>
        <taxon>Ascomycota</taxon>
        <taxon>Saccharomycotina</taxon>
        <taxon>Pichiomycetes</taxon>
        <taxon>Metschnikowiaceae</taxon>
        <taxon>Candidozyma</taxon>
    </lineage>
</organism>
<dbReference type="STRING" id="45357.A0A2V1AZF7"/>
<name>A0A2V1AZF7_9ASCO</name>
<dbReference type="PROSITE" id="PS00463">
    <property type="entry name" value="ZN2_CY6_FUNGAL_1"/>
    <property type="match status" value="1"/>
</dbReference>
<dbReference type="Pfam" id="PF00172">
    <property type="entry name" value="Zn_clus"/>
    <property type="match status" value="1"/>
</dbReference>
<evidence type="ECO:0000313" key="3">
    <source>
        <dbReference type="Proteomes" id="UP000244309"/>
    </source>
</evidence>
<dbReference type="Gene3D" id="4.10.240.10">
    <property type="entry name" value="Zn(2)-C6 fungal-type DNA-binding domain"/>
    <property type="match status" value="1"/>
</dbReference>
<dbReference type="PROSITE" id="PS50048">
    <property type="entry name" value="ZN2_CY6_FUNGAL_2"/>
    <property type="match status" value="1"/>
</dbReference>
<dbReference type="CDD" id="cd00067">
    <property type="entry name" value="GAL4"/>
    <property type="match status" value="1"/>
</dbReference>
<evidence type="ECO:0000259" key="1">
    <source>
        <dbReference type="PROSITE" id="PS50048"/>
    </source>
</evidence>
<dbReference type="GO" id="GO:0001228">
    <property type="term" value="F:DNA-binding transcription activator activity, RNA polymerase II-specific"/>
    <property type="evidence" value="ECO:0007669"/>
    <property type="project" value="TreeGrafter"/>
</dbReference>
<dbReference type="InterPro" id="IPR036864">
    <property type="entry name" value="Zn2-C6_fun-type_DNA-bd_sf"/>
</dbReference>
<dbReference type="OrthoDB" id="3546279at2759"/>
<gene>
    <name evidence="2" type="ORF">CXQ85_002933</name>
</gene>
<reference evidence="2 3" key="1">
    <citation type="submission" date="2017-12" db="EMBL/GenBank/DDBJ databases">
        <title>Genome Sequence of a Multidrug-Resistant Candida haemulonii Isolate from a Patient with Chronic Leg Ulcers in Israel.</title>
        <authorList>
            <person name="Chow N.A."/>
            <person name="Gade L."/>
            <person name="Batra D."/>
            <person name="Rowe L.A."/>
            <person name="Ben-Ami R."/>
            <person name="Loparev V.N."/>
            <person name="Litvintseva A.P."/>
        </authorList>
    </citation>
    <scope>NUCLEOTIDE SEQUENCE [LARGE SCALE GENOMIC DNA]</scope>
    <source>
        <strain evidence="2 3">B11899</strain>
    </source>
</reference>
<comment type="caution">
    <text evidence="2">The sequence shown here is derived from an EMBL/GenBank/DDBJ whole genome shotgun (WGS) entry which is preliminary data.</text>
</comment>
<dbReference type="AlphaFoldDB" id="A0A2V1AZF7"/>
<protein>
    <recommendedName>
        <fullName evidence="1">Zn(2)-C6 fungal-type domain-containing protein</fullName>
    </recommendedName>
</protein>
<dbReference type="RefSeq" id="XP_025344144.1">
    <property type="nucleotide sequence ID" value="XM_025486594.1"/>
</dbReference>
<dbReference type="VEuPathDB" id="FungiDB:CXQ85_002933"/>
<feature type="domain" description="Zn(2)-C6 fungal-type" evidence="1">
    <location>
        <begin position="15"/>
        <end position="45"/>
    </location>
</feature>